<dbReference type="Gene3D" id="1.10.287.1040">
    <property type="entry name" value="Exonuclease VII, small subunit"/>
    <property type="match status" value="1"/>
</dbReference>
<dbReference type="GO" id="GO:0005829">
    <property type="term" value="C:cytosol"/>
    <property type="evidence" value="ECO:0007669"/>
    <property type="project" value="TreeGrafter"/>
</dbReference>
<dbReference type="GO" id="GO:0006308">
    <property type="term" value="P:DNA catabolic process"/>
    <property type="evidence" value="ECO:0007669"/>
    <property type="project" value="UniProtKB-UniRule"/>
</dbReference>
<dbReference type="GO" id="GO:0008855">
    <property type="term" value="F:exodeoxyribonuclease VII activity"/>
    <property type="evidence" value="ECO:0007669"/>
    <property type="project" value="UniProtKB-UniRule"/>
</dbReference>
<dbReference type="OrthoDB" id="284990at2"/>
<dbReference type="AlphaFoldDB" id="A0A517YAU1"/>
<evidence type="ECO:0000256" key="2">
    <source>
        <dbReference type="ARBA" id="ARBA00022490"/>
    </source>
</evidence>
<evidence type="ECO:0000256" key="4">
    <source>
        <dbReference type="ARBA" id="ARBA00022801"/>
    </source>
</evidence>
<keyword evidence="2 6" id="KW-0963">Cytoplasm</keyword>
<gene>
    <name evidence="6 8" type="primary">xseB</name>
    <name evidence="8" type="ORF">ETAA8_23980</name>
</gene>
<comment type="catalytic activity">
    <reaction evidence="6">
        <text>Exonucleolytic cleavage in either 5'- to 3'- or 3'- to 5'-direction to yield nucleoside 5'-phosphates.</text>
        <dbReference type="EC" id="3.1.11.6"/>
    </reaction>
</comment>
<dbReference type="GO" id="GO:0009318">
    <property type="term" value="C:exodeoxyribonuclease VII complex"/>
    <property type="evidence" value="ECO:0007669"/>
    <property type="project" value="UniProtKB-UniRule"/>
</dbReference>
<comment type="function">
    <text evidence="6">Bidirectionally degrades single-stranded DNA into large acid-insoluble oligonucleotides, which are then degraded further into small acid-soluble oligonucleotides.</text>
</comment>
<feature type="region of interest" description="Disordered" evidence="7">
    <location>
        <begin position="74"/>
        <end position="105"/>
    </location>
</feature>
<comment type="subcellular location">
    <subcellularLocation>
        <location evidence="6">Cytoplasm</location>
    </subcellularLocation>
</comment>
<dbReference type="EC" id="3.1.11.6" evidence="6"/>
<name>A0A517YAU1_9BACT</name>
<evidence type="ECO:0000313" key="8">
    <source>
        <dbReference type="EMBL" id="QDU27311.1"/>
    </source>
</evidence>
<organism evidence="8 9">
    <name type="scientific">Anatilimnocola aggregata</name>
    <dbReference type="NCBI Taxonomy" id="2528021"/>
    <lineage>
        <taxon>Bacteria</taxon>
        <taxon>Pseudomonadati</taxon>
        <taxon>Planctomycetota</taxon>
        <taxon>Planctomycetia</taxon>
        <taxon>Pirellulales</taxon>
        <taxon>Pirellulaceae</taxon>
        <taxon>Anatilimnocola</taxon>
    </lineage>
</organism>
<dbReference type="EMBL" id="CP036274">
    <property type="protein sequence ID" value="QDU27311.1"/>
    <property type="molecule type" value="Genomic_DNA"/>
</dbReference>
<accession>A0A517YAU1</accession>
<evidence type="ECO:0000313" key="9">
    <source>
        <dbReference type="Proteomes" id="UP000315017"/>
    </source>
</evidence>
<keyword evidence="5 6" id="KW-0269">Exonuclease</keyword>
<keyword evidence="9" id="KW-1185">Reference proteome</keyword>
<proteinExistence type="inferred from homology"/>
<comment type="similarity">
    <text evidence="1 6">Belongs to the XseB family.</text>
</comment>
<dbReference type="PANTHER" id="PTHR34137">
    <property type="entry name" value="EXODEOXYRIBONUCLEASE 7 SMALL SUBUNIT"/>
    <property type="match status" value="1"/>
</dbReference>
<comment type="subunit">
    <text evidence="6">Heterooligomer composed of large and small subunits.</text>
</comment>
<keyword evidence="4 6" id="KW-0378">Hydrolase</keyword>
<dbReference type="Pfam" id="PF02609">
    <property type="entry name" value="Exonuc_VII_S"/>
    <property type="match status" value="1"/>
</dbReference>
<dbReference type="InterPro" id="IPR003761">
    <property type="entry name" value="Exonuc_VII_S"/>
</dbReference>
<dbReference type="InterPro" id="IPR037004">
    <property type="entry name" value="Exonuc_VII_ssu_sf"/>
</dbReference>
<evidence type="ECO:0000256" key="5">
    <source>
        <dbReference type="ARBA" id="ARBA00022839"/>
    </source>
</evidence>
<protein>
    <recommendedName>
        <fullName evidence="6">Exodeoxyribonuclease 7 small subunit</fullName>
        <ecNumber evidence="6">3.1.11.6</ecNumber>
    </recommendedName>
    <alternativeName>
        <fullName evidence="6">Exodeoxyribonuclease VII small subunit</fullName>
        <shortName evidence="6">Exonuclease VII small subunit</shortName>
    </alternativeName>
</protein>
<dbReference type="Proteomes" id="UP000315017">
    <property type="component" value="Chromosome"/>
</dbReference>
<evidence type="ECO:0000256" key="7">
    <source>
        <dbReference type="SAM" id="MobiDB-lite"/>
    </source>
</evidence>
<dbReference type="SUPFAM" id="SSF116842">
    <property type="entry name" value="XseB-like"/>
    <property type="match status" value="1"/>
</dbReference>
<feature type="compositionally biased region" description="Polar residues" evidence="7">
    <location>
        <begin position="78"/>
        <end position="89"/>
    </location>
</feature>
<dbReference type="PANTHER" id="PTHR34137:SF1">
    <property type="entry name" value="EXODEOXYRIBONUCLEASE 7 SMALL SUBUNIT"/>
    <property type="match status" value="1"/>
</dbReference>
<evidence type="ECO:0000256" key="3">
    <source>
        <dbReference type="ARBA" id="ARBA00022722"/>
    </source>
</evidence>
<evidence type="ECO:0000256" key="6">
    <source>
        <dbReference type="HAMAP-Rule" id="MF_00337"/>
    </source>
</evidence>
<keyword evidence="3 6" id="KW-0540">Nuclease</keyword>
<evidence type="ECO:0000256" key="1">
    <source>
        <dbReference type="ARBA" id="ARBA00009998"/>
    </source>
</evidence>
<sequence length="105" mass="11504">MTKSPATPDATADQPESFESSLAALEKIVYGLEDGQQGLGKSLQLYEQGIQHLQRCYQLLDAAEQKIELLTSVDEEGQATTEPFDSTTGELAEKTGTRSRKRAQK</sequence>
<dbReference type="NCBIfam" id="TIGR01280">
    <property type="entry name" value="xseB"/>
    <property type="match status" value="1"/>
</dbReference>
<dbReference type="KEGG" id="aagg:ETAA8_23980"/>
<dbReference type="HAMAP" id="MF_00337">
    <property type="entry name" value="Exonuc_7_S"/>
    <property type="match status" value="1"/>
</dbReference>
<reference evidence="8 9" key="1">
    <citation type="submission" date="2019-02" db="EMBL/GenBank/DDBJ databases">
        <title>Deep-cultivation of Planctomycetes and their phenomic and genomic characterization uncovers novel biology.</title>
        <authorList>
            <person name="Wiegand S."/>
            <person name="Jogler M."/>
            <person name="Boedeker C."/>
            <person name="Pinto D."/>
            <person name="Vollmers J."/>
            <person name="Rivas-Marin E."/>
            <person name="Kohn T."/>
            <person name="Peeters S.H."/>
            <person name="Heuer A."/>
            <person name="Rast P."/>
            <person name="Oberbeckmann S."/>
            <person name="Bunk B."/>
            <person name="Jeske O."/>
            <person name="Meyerdierks A."/>
            <person name="Storesund J.E."/>
            <person name="Kallscheuer N."/>
            <person name="Luecker S."/>
            <person name="Lage O.M."/>
            <person name="Pohl T."/>
            <person name="Merkel B.J."/>
            <person name="Hornburger P."/>
            <person name="Mueller R.-W."/>
            <person name="Bruemmer F."/>
            <person name="Labrenz M."/>
            <person name="Spormann A.M."/>
            <person name="Op den Camp H."/>
            <person name="Overmann J."/>
            <person name="Amann R."/>
            <person name="Jetten M.S.M."/>
            <person name="Mascher T."/>
            <person name="Medema M.H."/>
            <person name="Devos D.P."/>
            <person name="Kaster A.-K."/>
            <person name="Ovreas L."/>
            <person name="Rohde M."/>
            <person name="Galperin M.Y."/>
            <person name="Jogler C."/>
        </authorList>
    </citation>
    <scope>NUCLEOTIDE SEQUENCE [LARGE SCALE GENOMIC DNA]</scope>
    <source>
        <strain evidence="8 9">ETA_A8</strain>
    </source>
</reference>
<dbReference type="RefSeq" id="WP_145088161.1">
    <property type="nucleotide sequence ID" value="NZ_CP036274.1"/>
</dbReference>